<dbReference type="InterPro" id="IPR027359">
    <property type="entry name" value="Volt_channel_dom_sf"/>
</dbReference>
<organism evidence="8 9">
    <name type="scientific">Rhinopithecus bieti</name>
    <name type="common">Black snub-nosed monkey</name>
    <name type="synonym">Pygathrix bieti</name>
    <dbReference type="NCBI Taxonomy" id="61621"/>
    <lineage>
        <taxon>Eukaryota</taxon>
        <taxon>Metazoa</taxon>
        <taxon>Chordata</taxon>
        <taxon>Craniata</taxon>
        <taxon>Vertebrata</taxon>
        <taxon>Euteleostomi</taxon>
        <taxon>Mammalia</taxon>
        <taxon>Eutheria</taxon>
        <taxon>Euarchontoglires</taxon>
        <taxon>Primates</taxon>
        <taxon>Haplorrhini</taxon>
        <taxon>Catarrhini</taxon>
        <taxon>Cercopithecidae</taxon>
        <taxon>Colobinae</taxon>
        <taxon>Rhinopithecus</taxon>
    </lineage>
</organism>
<dbReference type="Ensembl" id="ENSRBIT00000059102.1">
    <property type="protein sequence ID" value="ENSRBIP00000035111.1"/>
    <property type="gene ID" value="ENSRBIG00000041223.1"/>
</dbReference>
<gene>
    <name evidence="8" type="primary">CATSPER1</name>
</gene>
<feature type="domain" description="Ion transport" evidence="7">
    <location>
        <begin position="438"/>
        <end position="727"/>
    </location>
</feature>
<protein>
    <submittedName>
        <fullName evidence="8">Cation channel sperm associated 1</fullName>
    </submittedName>
</protein>
<feature type="compositionally biased region" description="Basic and acidic residues" evidence="5">
    <location>
        <begin position="377"/>
        <end position="389"/>
    </location>
</feature>
<feature type="compositionally biased region" description="Basic and acidic residues" evidence="5">
    <location>
        <begin position="105"/>
        <end position="116"/>
    </location>
</feature>
<dbReference type="Gene3D" id="1.20.120.350">
    <property type="entry name" value="Voltage-gated potassium channels. Chain C"/>
    <property type="match status" value="1"/>
</dbReference>
<feature type="compositionally biased region" description="Basic residues" evidence="5">
    <location>
        <begin position="29"/>
        <end position="46"/>
    </location>
</feature>
<evidence type="ECO:0000256" key="4">
    <source>
        <dbReference type="ARBA" id="ARBA00023136"/>
    </source>
</evidence>
<feature type="compositionally biased region" description="Basic and acidic residues" evidence="5">
    <location>
        <begin position="200"/>
        <end position="209"/>
    </location>
</feature>
<dbReference type="Proteomes" id="UP000233180">
    <property type="component" value="Unassembled WGS sequence"/>
</dbReference>
<dbReference type="GeneTree" id="ENSGT00940000162437"/>
<dbReference type="FunFam" id="1.20.120.350:FF:000078">
    <property type="entry name" value="Cation channel sperm associated 1"/>
    <property type="match status" value="1"/>
</dbReference>
<feature type="transmembrane region" description="Helical" evidence="6">
    <location>
        <begin position="506"/>
        <end position="527"/>
    </location>
</feature>
<evidence type="ECO:0000259" key="7">
    <source>
        <dbReference type="Pfam" id="PF00520"/>
    </source>
</evidence>
<feature type="compositionally biased region" description="Polar residues" evidence="5">
    <location>
        <begin position="13"/>
        <end position="22"/>
    </location>
</feature>
<feature type="compositionally biased region" description="Basic and acidic residues" evidence="5">
    <location>
        <begin position="48"/>
        <end position="63"/>
    </location>
</feature>
<evidence type="ECO:0000256" key="5">
    <source>
        <dbReference type="SAM" id="MobiDB-lite"/>
    </source>
</evidence>
<feature type="region of interest" description="Disordered" evidence="5">
    <location>
        <begin position="361"/>
        <end position="389"/>
    </location>
</feature>
<dbReference type="OMA" id="ESQHHQV"/>
<dbReference type="PANTHER" id="PTHR47193:SF1">
    <property type="entry name" value="CATION CHANNEL SPERM-ASSOCIATED PROTEIN 1"/>
    <property type="match status" value="1"/>
</dbReference>
<feature type="transmembrane region" description="Helical" evidence="6">
    <location>
        <begin position="606"/>
        <end position="627"/>
    </location>
</feature>
<keyword evidence="9" id="KW-1185">Reference proteome</keyword>
<comment type="subcellular location">
    <subcellularLocation>
        <location evidence="1">Membrane</location>
        <topology evidence="1">Multi-pass membrane protein</topology>
    </subcellularLocation>
</comment>
<accession>A0A2K6MH42</accession>
<keyword evidence="2 6" id="KW-0812">Transmembrane</keyword>
<dbReference type="SUPFAM" id="SSF81324">
    <property type="entry name" value="Voltage-gated potassium channels"/>
    <property type="match status" value="1"/>
</dbReference>
<reference evidence="8" key="3">
    <citation type="submission" date="2025-09" db="UniProtKB">
        <authorList>
            <consortium name="Ensembl"/>
        </authorList>
    </citation>
    <scope>IDENTIFICATION</scope>
</reference>
<evidence type="ECO:0000256" key="3">
    <source>
        <dbReference type="ARBA" id="ARBA00022989"/>
    </source>
</evidence>
<dbReference type="Gene3D" id="1.10.287.70">
    <property type="match status" value="1"/>
</dbReference>
<name>A0A2K6MH42_RHIBE</name>
<dbReference type="InterPro" id="IPR005821">
    <property type="entry name" value="Ion_trans_dom"/>
</dbReference>
<dbReference type="PANTHER" id="PTHR47193">
    <property type="entry name" value="CATION CHANNEL SPERM-ASSOCIATED PROTEIN 1"/>
    <property type="match status" value="1"/>
</dbReference>
<dbReference type="GO" id="GO:0030317">
    <property type="term" value="P:flagellated sperm motility"/>
    <property type="evidence" value="ECO:0007669"/>
    <property type="project" value="InterPro"/>
</dbReference>
<proteinExistence type="predicted"/>
<reference evidence="8 9" key="1">
    <citation type="submission" date="2016-06" db="EMBL/GenBank/DDBJ databases">
        <title>Genome of Rhinopithecus bieti.</title>
        <authorList>
            <person name="Wu"/>
            <person name="C.-I. and Zhang"/>
            <person name="Y."/>
        </authorList>
    </citation>
    <scope>NUCLEOTIDE SEQUENCE</scope>
</reference>
<dbReference type="GO" id="GO:0036128">
    <property type="term" value="C:CatSper complex"/>
    <property type="evidence" value="ECO:0007669"/>
    <property type="project" value="InterPro"/>
</dbReference>
<feature type="compositionally biased region" description="Basic and acidic residues" evidence="5">
    <location>
        <begin position="257"/>
        <end position="270"/>
    </location>
</feature>
<feature type="region of interest" description="Disordered" evidence="5">
    <location>
        <begin position="200"/>
        <end position="300"/>
    </location>
</feature>
<dbReference type="GO" id="GO:0036126">
    <property type="term" value="C:sperm flagellum"/>
    <property type="evidence" value="ECO:0007669"/>
    <property type="project" value="Ensembl"/>
</dbReference>
<feature type="compositionally biased region" description="Basic residues" evidence="5">
    <location>
        <begin position="271"/>
        <end position="296"/>
    </location>
</feature>
<dbReference type="GO" id="GO:0007283">
    <property type="term" value="P:spermatogenesis"/>
    <property type="evidence" value="ECO:0007669"/>
    <property type="project" value="TreeGrafter"/>
</dbReference>
<feature type="transmembrane region" description="Helical" evidence="6">
    <location>
        <begin position="468"/>
        <end position="494"/>
    </location>
</feature>
<dbReference type="AlphaFoldDB" id="A0A2K6MH42"/>
<dbReference type="GO" id="GO:0005227">
    <property type="term" value="F:calcium-activated cation channel activity"/>
    <property type="evidence" value="ECO:0007669"/>
    <property type="project" value="InterPro"/>
</dbReference>
<dbReference type="GO" id="GO:0060296">
    <property type="term" value="P:regulation of cilium beat frequency involved in ciliary motility"/>
    <property type="evidence" value="ECO:0007669"/>
    <property type="project" value="TreeGrafter"/>
</dbReference>
<evidence type="ECO:0000313" key="8">
    <source>
        <dbReference type="Ensembl" id="ENSRBIP00000035111.1"/>
    </source>
</evidence>
<dbReference type="InterPro" id="IPR028746">
    <property type="entry name" value="CatSper1"/>
</dbReference>
<keyword evidence="4 6" id="KW-0472">Membrane</keyword>
<evidence type="ECO:0000256" key="2">
    <source>
        <dbReference type="ARBA" id="ARBA00022692"/>
    </source>
</evidence>
<keyword evidence="3 6" id="KW-1133">Transmembrane helix</keyword>
<evidence type="ECO:0000256" key="6">
    <source>
        <dbReference type="SAM" id="Phobius"/>
    </source>
</evidence>
<feature type="compositionally biased region" description="Basic residues" evidence="5">
    <location>
        <begin position="217"/>
        <end position="238"/>
    </location>
</feature>
<feature type="transmembrane region" description="Helical" evidence="6">
    <location>
        <begin position="573"/>
        <end position="594"/>
    </location>
</feature>
<feature type="transmembrane region" description="Helical" evidence="6">
    <location>
        <begin position="695"/>
        <end position="722"/>
    </location>
</feature>
<evidence type="ECO:0000256" key="1">
    <source>
        <dbReference type="ARBA" id="ARBA00004141"/>
    </source>
</evidence>
<sequence length="831" mass="95254">MDQNSVPEKAQNEADTNNTDTFFRSHSSPPHHRPGHSGALHHHGVPHQRGESHHPPEFEDFHDQAFSSHVHQPQHHSEAWNHGRAHGPTGFGLAPSQGAVPSHHSYGEDHLDELHHAGRRHHDGSQYSGFHQQNDSHYHKESHHGRRQYLGENLSHYSSGMPHHPSEAFHHGGSYLPHGANPYSESFHHSEASYLSGLQHDESQHRQVTHDGWYPHHQGHHHGRSRHHEAHQHGRPPHHGQILSPHSSVGSYQHGISDYRSEYHHSEHSHHTQHHHRTHRHRDHHQHRDHHGAHHSSHLDGDYQYRDYVQSTSQLSIPQTSWSLVHDASGPAASHTGAFPPHMAHPRGSAHSMTRSVSTVHSRATQRSKKVHPWDTSTKDSEDWDKEEGQFQRRKTGRLQRTHKKGHSTNLLQWLWEKLTFLIQGFREMIRKLTQSLAFETFIFVVVCLNTFMLVAQTFAEVEIRGEWYFMALDSIFFCIYVVEALLKIVALGLSYFYDFWNNLDFFIMAMAVLDFLLMQTHSFAIYHQSLFRILKVFKSLRALRAIRVLRRLRFLTSVQEVTGTLGQSLPSIAAILILMFTCLFLFSAVLRALFRKSDPKRFQNIFTTIFTLFTLLTLDDWSLIYIDSRAQGRTGPRLQGGRGIGRVDRPGLGDPIGKVGLLMPACQSVGREQVVVGGSKHSLTVPSGLLPLGAWYIIPILIIYIIIQYFIFLNLVITVLVDSFQMALFKGLEKMKQERAARIQEKLLEDSLTELRAAEPKEVASEGTMLKRLIEKKFGTMTEKQQQLLFHYLQLVASVEQQQQQFRSQAAVIDEIVDTTFEAGEEDFRQ</sequence>
<feature type="transmembrane region" description="Helical" evidence="6">
    <location>
        <begin position="437"/>
        <end position="456"/>
    </location>
</feature>
<dbReference type="Pfam" id="PF00520">
    <property type="entry name" value="Ion_trans"/>
    <property type="match status" value="1"/>
</dbReference>
<evidence type="ECO:0000313" key="9">
    <source>
        <dbReference type="Proteomes" id="UP000233180"/>
    </source>
</evidence>
<feature type="region of interest" description="Disordered" evidence="5">
    <location>
        <begin position="1"/>
        <end position="184"/>
    </location>
</feature>
<reference evidence="8" key="2">
    <citation type="submission" date="2025-08" db="UniProtKB">
        <authorList>
            <consortium name="Ensembl"/>
        </authorList>
    </citation>
    <scope>IDENTIFICATION</scope>
</reference>
<dbReference type="GO" id="GO:0005245">
    <property type="term" value="F:voltage-gated calcium channel activity"/>
    <property type="evidence" value="ECO:0007669"/>
    <property type="project" value="Ensembl"/>
</dbReference>
<dbReference type="STRING" id="61621.ENSRBIP00000035111"/>